<evidence type="ECO:0000256" key="3">
    <source>
        <dbReference type="ARBA" id="ARBA00022723"/>
    </source>
</evidence>
<dbReference type="GO" id="GO:0004497">
    <property type="term" value="F:monooxygenase activity"/>
    <property type="evidence" value="ECO:0007669"/>
    <property type="project" value="UniProtKB-KW"/>
</dbReference>
<keyword evidence="3 6" id="KW-0479">Metal-binding</keyword>
<keyword evidence="5 7" id="KW-0503">Monooxygenase</keyword>
<comment type="similarity">
    <text evidence="2 7">Belongs to the cytochrome P450 family.</text>
</comment>
<dbReference type="AlphaFoldDB" id="A0AA39ZXI5"/>
<dbReference type="InterPro" id="IPR053007">
    <property type="entry name" value="CYP450_monoxygenase_sec-met"/>
</dbReference>
<dbReference type="GO" id="GO:0016705">
    <property type="term" value="F:oxidoreductase activity, acting on paired donors, with incorporation or reduction of molecular oxygen"/>
    <property type="evidence" value="ECO:0007669"/>
    <property type="project" value="InterPro"/>
</dbReference>
<dbReference type="GO" id="GO:0020037">
    <property type="term" value="F:heme binding"/>
    <property type="evidence" value="ECO:0007669"/>
    <property type="project" value="InterPro"/>
</dbReference>
<feature type="binding site" description="axial binding residue" evidence="6">
    <location>
        <position position="489"/>
    </location>
    <ligand>
        <name>heme</name>
        <dbReference type="ChEBI" id="CHEBI:30413"/>
    </ligand>
    <ligandPart>
        <name>Fe</name>
        <dbReference type="ChEBI" id="CHEBI:18248"/>
    </ligandPart>
</feature>
<keyword evidence="7" id="KW-0560">Oxidoreductase</keyword>
<name>A0AA39ZXI5_9PEZI</name>
<keyword evidence="6 7" id="KW-0349">Heme</keyword>
<dbReference type="PANTHER" id="PTHR47582:SF1">
    <property type="entry name" value="P450, PUTATIVE (EUROFUNG)-RELATED"/>
    <property type="match status" value="1"/>
</dbReference>
<dbReference type="InterPro" id="IPR017972">
    <property type="entry name" value="Cyt_P450_CS"/>
</dbReference>
<accession>A0AA39ZXI5</accession>
<dbReference type="PROSITE" id="PS00086">
    <property type="entry name" value="CYTOCHROME_P450"/>
    <property type="match status" value="1"/>
</dbReference>
<dbReference type="PANTHER" id="PTHR47582">
    <property type="entry name" value="P450, PUTATIVE (EUROFUNG)-RELATED"/>
    <property type="match status" value="1"/>
</dbReference>
<reference evidence="8" key="1">
    <citation type="submission" date="2023-06" db="EMBL/GenBank/DDBJ databases">
        <title>Genome-scale phylogeny and comparative genomics of the fungal order Sordariales.</title>
        <authorList>
            <consortium name="Lawrence Berkeley National Laboratory"/>
            <person name="Hensen N."/>
            <person name="Bonometti L."/>
            <person name="Westerberg I."/>
            <person name="Brannstrom I.O."/>
            <person name="Guillou S."/>
            <person name="Cros-Aarteil S."/>
            <person name="Calhoun S."/>
            <person name="Haridas S."/>
            <person name="Kuo A."/>
            <person name="Mondo S."/>
            <person name="Pangilinan J."/>
            <person name="Riley R."/>
            <person name="Labutti K."/>
            <person name="Andreopoulos B."/>
            <person name="Lipzen A."/>
            <person name="Chen C."/>
            <person name="Yanf M."/>
            <person name="Daum C."/>
            <person name="Ng V."/>
            <person name="Clum A."/>
            <person name="Steindorff A."/>
            <person name="Ohm R."/>
            <person name="Martin F."/>
            <person name="Silar P."/>
            <person name="Natvig D."/>
            <person name="Lalanne C."/>
            <person name="Gautier V."/>
            <person name="Ament-Velasquez S.L."/>
            <person name="Kruys A."/>
            <person name="Hutchinson M.I."/>
            <person name="Powell A.J."/>
            <person name="Barry K."/>
            <person name="Miller A.N."/>
            <person name="Grigoriev I.V."/>
            <person name="Debuchy R."/>
            <person name="Gladieux P."/>
            <person name="Thoren M.H."/>
            <person name="Johannesson H."/>
        </authorList>
    </citation>
    <scope>NUCLEOTIDE SEQUENCE</scope>
    <source>
        <strain evidence="8">SMH4607-1</strain>
    </source>
</reference>
<evidence type="ECO:0000256" key="7">
    <source>
        <dbReference type="RuleBase" id="RU000461"/>
    </source>
</evidence>
<dbReference type="InterPro" id="IPR002403">
    <property type="entry name" value="Cyt_P450_E_grp-IV"/>
</dbReference>
<evidence type="ECO:0000256" key="6">
    <source>
        <dbReference type="PIRSR" id="PIRSR602403-1"/>
    </source>
</evidence>
<evidence type="ECO:0000256" key="1">
    <source>
        <dbReference type="ARBA" id="ARBA00001971"/>
    </source>
</evidence>
<protein>
    <submittedName>
        <fullName evidence="8">Cytochrome P450</fullName>
    </submittedName>
</protein>
<dbReference type="Pfam" id="PF00067">
    <property type="entry name" value="p450"/>
    <property type="match status" value="1"/>
</dbReference>
<evidence type="ECO:0000313" key="8">
    <source>
        <dbReference type="EMBL" id="KAK0705324.1"/>
    </source>
</evidence>
<comment type="cofactor">
    <cofactor evidence="1 6">
        <name>heme</name>
        <dbReference type="ChEBI" id="CHEBI:30413"/>
    </cofactor>
</comment>
<dbReference type="EMBL" id="JAUKUA010000007">
    <property type="protein sequence ID" value="KAK0705324.1"/>
    <property type="molecule type" value="Genomic_DNA"/>
</dbReference>
<dbReference type="PRINTS" id="PR00465">
    <property type="entry name" value="EP450IV"/>
</dbReference>
<evidence type="ECO:0000256" key="2">
    <source>
        <dbReference type="ARBA" id="ARBA00010617"/>
    </source>
</evidence>
<sequence length="563" mass="60614">MASPSACSFAPRFIDALVDDVGSSPTKYVVVAAVSAAVLLIRWALTPSVDSREPPVMKPTIPIIGHIINMLTQQGEFHVNFFLSQTRQKHSKAHPMPIATLPLANKKLYLITSPAIMASAMRSKNLTFEPFELEFGQAVAGVTHAEFQVIPGLLHPFVKSMSAAMVGDHLHRMNASALQYIGAQLNAIDAGRPLEVENLYLWVRDLVTMATTEALYGEHNPWREGRGIEKQDIWDFDDGMMLIVTKLFPALFARKALAGRRRIQKALGAYYAAKHDLSPDTAKVVQNRAAILREHGVAGALMGKFEIGLPHVAVMNTAPTLFWLIAQLASRPDLLTRLRASLAPLITASTTPSPSCGRTITISLSTLETTAPLLVACHRESLRHISAQVVMRRVIADTVVTDGAGASYLLTAGADVHMAGSVTHNLPSLWSWSGSTTTSAAGAVDVMGAFVPDLFLEAEAEAKDGGGDESARKMRRAGYVPFGGGKHLCPGRNFAFAEIVGLMVALVVGYDITDGDGAVPALPRAAKVELAHGIRVPEREGAGTRVEIGRRAGWEDVEWVFVA</sequence>
<dbReference type="CDD" id="cd11040">
    <property type="entry name" value="CYP7_CYP8-like"/>
    <property type="match status" value="1"/>
</dbReference>
<evidence type="ECO:0000256" key="5">
    <source>
        <dbReference type="ARBA" id="ARBA00023033"/>
    </source>
</evidence>
<dbReference type="SUPFAM" id="SSF48264">
    <property type="entry name" value="Cytochrome P450"/>
    <property type="match status" value="1"/>
</dbReference>
<keyword evidence="9" id="KW-1185">Reference proteome</keyword>
<evidence type="ECO:0000313" key="9">
    <source>
        <dbReference type="Proteomes" id="UP001172102"/>
    </source>
</evidence>
<dbReference type="GO" id="GO:0005506">
    <property type="term" value="F:iron ion binding"/>
    <property type="evidence" value="ECO:0007669"/>
    <property type="project" value="InterPro"/>
</dbReference>
<dbReference type="Proteomes" id="UP001172102">
    <property type="component" value="Unassembled WGS sequence"/>
</dbReference>
<proteinExistence type="inferred from homology"/>
<comment type="caution">
    <text evidence="8">The sequence shown here is derived from an EMBL/GenBank/DDBJ whole genome shotgun (WGS) entry which is preliminary data.</text>
</comment>
<organism evidence="8 9">
    <name type="scientific">Lasiosphaeris hirsuta</name>
    <dbReference type="NCBI Taxonomy" id="260670"/>
    <lineage>
        <taxon>Eukaryota</taxon>
        <taxon>Fungi</taxon>
        <taxon>Dikarya</taxon>
        <taxon>Ascomycota</taxon>
        <taxon>Pezizomycotina</taxon>
        <taxon>Sordariomycetes</taxon>
        <taxon>Sordariomycetidae</taxon>
        <taxon>Sordariales</taxon>
        <taxon>Lasiosphaeriaceae</taxon>
        <taxon>Lasiosphaeris</taxon>
    </lineage>
</organism>
<evidence type="ECO:0000256" key="4">
    <source>
        <dbReference type="ARBA" id="ARBA00023004"/>
    </source>
</evidence>
<keyword evidence="4 6" id="KW-0408">Iron</keyword>
<gene>
    <name evidence="8" type="ORF">B0H67DRAFT_557952</name>
</gene>
<dbReference type="InterPro" id="IPR001128">
    <property type="entry name" value="Cyt_P450"/>
</dbReference>
<dbReference type="InterPro" id="IPR036396">
    <property type="entry name" value="Cyt_P450_sf"/>
</dbReference>
<dbReference type="Gene3D" id="1.10.630.10">
    <property type="entry name" value="Cytochrome P450"/>
    <property type="match status" value="1"/>
</dbReference>